<keyword evidence="1" id="KW-0812">Transmembrane</keyword>
<keyword evidence="3" id="KW-1185">Reference proteome</keyword>
<keyword evidence="1" id="KW-1133">Transmembrane helix</keyword>
<evidence type="ECO:0000313" key="3">
    <source>
        <dbReference type="Proteomes" id="UP001139477"/>
    </source>
</evidence>
<organism evidence="2 3">
    <name type="scientific">Limimaricola litoreus</name>
    <dbReference type="NCBI Taxonomy" id="2955316"/>
    <lineage>
        <taxon>Bacteria</taxon>
        <taxon>Pseudomonadati</taxon>
        <taxon>Pseudomonadota</taxon>
        <taxon>Alphaproteobacteria</taxon>
        <taxon>Rhodobacterales</taxon>
        <taxon>Paracoccaceae</taxon>
        <taxon>Limimaricola</taxon>
    </lineage>
</organism>
<protein>
    <submittedName>
        <fullName evidence="2">Uncharacterized protein</fullName>
    </submittedName>
</protein>
<dbReference type="RefSeq" id="WP_253329444.1">
    <property type="nucleotide sequence ID" value="NZ_JAMYXC010000029.1"/>
</dbReference>
<sequence>MTNPNLLRPDASDCDRFLFAPVGEDRNGYVVTVLSTFARLGLDPRNEASGLAALSRSVARERLDRLLTGFSDVPALKREHGATAERLILLLPERLRPRAAPSHDDLVAGCPSKPTLPVFWLLMILLALAQILYFGLAGAGE</sequence>
<feature type="transmembrane region" description="Helical" evidence="1">
    <location>
        <begin position="118"/>
        <end position="139"/>
    </location>
</feature>
<dbReference type="Proteomes" id="UP001139477">
    <property type="component" value="Unassembled WGS sequence"/>
</dbReference>
<proteinExistence type="predicted"/>
<comment type="caution">
    <text evidence="2">The sequence shown here is derived from an EMBL/GenBank/DDBJ whole genome shotgun (WGS) entry which is preliminary data.</text>
</comment>
<evidence type="ECO:0000313" key="2">
    <source>
        <dbReference type="EMBL" id="MCP1167375.1"/>
    </source>
</evidence>
<gene>
    <name evidence="2" type="ORF">NHG85_02345</name>
</gene>
<keyword evidence="1" id="KW-0472">Membrane</keyword>
<accession>A0A9X2FNT0</accession>
<dbReference type="AlphaFoldDB" id="A0A9X2FNT0"/>
<dbReference type="EMBL" id="JAMYXC010000029">
    <property type="protein sequence ID" value="MCP1167375.1"/>
    <property type="molecule type" value="Genomic_DNA"/>
</dbReference>
<evidence type="ECO:0000256" key="1">
    <source>
        <dbReference type="SAM" id="Phobius"/>
    </source>
</evidence>
<name>A0A9X2FNT0_9RHOB</name>
<reference evidence="2" key="1">
    <citation type="submission" date="2022-06" db="EMBL/GenBank/DDBJ databases">
        <title>Limimaricola sediminis sp. nov., isolated from an intertidal sediment.</title>
        <authorList>
            <person name="Shao X."/>
        </authorList>
    </citation>
    <scope>NUCLEOTIDE SEQUENCE</scope>
    <source>
        <strain evidence="2">ASW11-118</strain>
    </source>
</reference>